<protein>
    <submittedName>
        <fullName evidence="2">Uncharacterized protein</fullName>
    </submittedName>
</protein>
<dbReference type="EMBL" id="CAJHJF010003270">
    <property type="protein sequence ID" value="CAD6933954.1"/>
    <property type="molecule type" value="Genomic_DNA"/>
</dbReference>
<organism evidence="2 3">
    <name type="scientific">Tilletia laevis</name>
    <dbReference type="NCBI Taxonomy" id="157183"/>
    <lineage>
        <taxon>Eukaryota</taxon>
        <taxon>Fungi</taxon>
        <taxon>Dikarya</taxon>
        <taxon>Basidiomycota</taxon>
        <taxon>Ustilaginomycotina</taxon>
        <taxon>Exobasidiomycetes</taxon>
        <taxon>Tilletiales</taxon>
        <taxon>Tilletiaceae</taxon>
        <taxon>Tilletia</taxon>
    </lineage>
</organism>
<feature type="region of interest" description="Disordered" evidence="1">
    <location>
        <begin position="157"/>
        <end position="186"/>
    </location>
</feature>
<feature type="region of interest" description="Disordered" evidence="1">
    <location>
        <begin position="81"/>
        <end position="133"/>
    </location>
</feature>
<dbReference type="Proteomes" id="UP000836404">
    <property type="component" value="Unassembled WGS sequence"/>
</dbReference>
<proteinExistence type="predicted"/>
<dbReference type="AlphaFoldDB" id="A0A9N8QE49"/>
<evidence type="ECO:0000313" key="3">
    <source>
        <dbReference type="Proteomes" id="UP000836404"/>
    </source>
</evidence>
<feature type="compositionally biased region" description="Basic and acidic residues" evidence="1">
    <location>
        <begin position="107"/>
        <end position="117"/>
    </location>
</feature>
<keyword evidence="3" id="KW-1185">Reference proteome</keyword>
<name>A0A9N8QE49_9BASI</name>
<accession>A0A9N8QE49</accession>
<feature type="compositionally biased region" description="Acidic residues" evidence="1">
    <location>
        <begin position="83"/>
        <end position="92"/>
    </location>
</feature>
<reference evidence="2 3" key="1">
    <citation type="submission" date="2020-10" db="EMBL/GenBank/DDBJ databases">
        <authorList>
            <person name="Sedaghatjoo S."/>
        </authorList>
    </citation>
    <scope>NUCLEOTIDE SEQUENCE [LARGE SCALE GENOMIC DNA]</scope>
    <source>
        <strain evidence="2 3">LLFL</strain>
    </source>
</reference>
<sequence length="219" mass="24383">IQSAAFELTLVFGDVTTQSFLSNKPFLHLRVFFNHAPRCHLRSIPHEPTVAVVRQWEKELATKSTKVPALSLREPKVVPQDDGVIDLNDDDEVRGVGGVSSATQAHSTERRAREGGEGRSPQQALLPFSRPPPRCQQAARQLREYDIVSTSTYAKNEYKSAKGKAASSDDDKGDVFPVSSDDDRQRRQRFRRVLQIQVTRRRVTSALPPGIGAEVVGLR</sequence>
<evidence type="ECO:0000313" key="2">
    <source>
        <dbReference type="EMBL" id="CAD6933954.1"/>
    </source>
</evidence>
<evidence type="ECO:0000256" key="1">
    <source>
        <dbReference type="SAM" id="MobiDB-lite"/>
    </source>
</evidence>
<gene>
    <name evidence="2" type="ORF">JKILLFL_G3823</name>
</gene>
<comment type="caution">
    <text evidence="2">The sequence shown here is derived from an EMBL/GenBank/DDBJ whole genome shotgun (WGS) entry which is preliminary data.</text>
</comment>
<feature type="non-terminal residue" evidence="2">
    <location>
        <position position="1"/>
    </location>
</feature>